<dbReference type="PRINTS" id="PR00682">
    <property type="entry name" value="IPNSYNTHASE"/>
</dbReference>
<comment type="caution">
    <text evidence="8">The sequence shown here is derived from an EMBL/GenBank/DDBJ whole genome shotgun (WGS) entry which is preliminary data.</text>
</comment>
<protein>
    <submittedName>
        <fullName evidence="8">Putative codeine 3-O-demethylase</fullName>
        <ecNumber evidence="8">1.14.11.32</ecNumber>
    </submittedName>
</protein>
<dbReference type="Proteomes" id="UP000265566">
    <property type="component" value="Chromosome 5"/>
</dbReference>
<dbReference type="InterPro" id="IPR044861">
    <property type="entry name" value="IPNS-like_FE2OG_OXY"/>
</dbReference>
<dbReference type="FunFam" id="2.60.120.330:FF:000001">
    <property type="entry name" value="Protein SRG1"/>
    <property type="match status" value="1"/>
</dbReference>
<dbReference type="AlphaFoldDB" id="A0A396HR89"/>
<dbReference type="SUPFAM" id="SSF51197">
    <property type="entry name" value="Clavaminate synthase-like"/>
    <property type="match status" value="1"/>
</dbReference>
<reference evidence="8" key="1">
    <citation type="journal article" date="2018" name="Nat. Plants">
        <title>Whole-genome landscape of Medicago truncatula symbiotic genes.</title>
        <authorList>
            <person name="Pecrix Y."/>
            <person name="Gamas P."/>
            <person name="Carrere S."/>
        </authorList>
    </citation>
    <scope>NUCLEOTIDE SEQUENCE</scope>
    <source>
        <tissue evidence="8">Leaves</tissue>
    </source>
</reference>
<keyword evidence="2 6" id="KW-0479">Metal-binding</keyword>
<organism evidence="8">
    <name type="scientific">Medicago truncatula</name>
    <name type="common">Barrel medic</name>
    <name type="synonym">Medicago tribuloides</name>
    <dbReference type="NCBI Taxonomy" id="3880"/>
    <lineage>
        <taxon>Eukaryota</taxon>
        <taxon>Viridiplantae</taxon>
        <taxon>Streptophyta</taxon>
        <taxon>Embryophyta</taxon>
        <taxon>Tracheophyta</taxon>
        <taxon>Spermatophyta</taxon>
        <taxon>Magnoliopsida</taxon>
        <taxon>eudicotyledons</taxon>
        <taxon>Gunneridae</taxon>
        <taxon>Pentapetalae</taxon>
        <taxon>rosids</taxon>
        <taxon>fabids</taxon>
        <taxon>Fabales</taxon>
        <taxon>Fabaceae</taxon>
        <taxon>Papilionoideae</taxon>
        <taxon>50 kb inversion clade</taxon>
        <taxon>NPAAA clade</taxon>
        <taxon>Hologalegina</taxon>
        <taxon>IRL clade</taxon>
        <taxon>Trifolieae</taxon>
        <taxon>Medicago</taxon>
    </lineage>
</organism>
<dbReference type="InterPro" id="IPR026992">
    <property type="entry name" value="DIOX_N"/>
</dbReference>
<keyword evidence="4 6" id="KW-0560">Oxidoreductase</keyword>
<sequence>MAGTSSVVLAPSVQQLEKEGIEKVPEQYLQPNQDPIFVSNTTSLPKLPVIDLSKLLCEDSVELEKLDHACKEWGFFQLINHGVNPSLVENVKIGIQQFFNIPIEEKKKLWQTQEEMQGFGQAYVSLEDEKLRWGDMFSVRTFPLHIRHPNLIPLIPQPLRSLVDNLESYYLEMKRLCVTLIEYMRKALKVQPNELVDLFEEIDQSIRMNYYPPCPQPEQVIGLNPHSDGVALTILLEVNEIQGLQIKKDGMWIPIKSLSNAFMVNIGDMLEILSNGTYQSIEHRATVNSEKERISVGAFHSPHRGDISPAPSLVTPESPALFKTISIADYVNGYLSSKINGKSYLDGVRIQNS</sequence>
<keyword evidence="3" id="KW-0847">Vitamin C</keyword>
<evidence type="ECO:0000256" key="5">
    <source>
        <dbReference type="ARBA" id="ARBA00023004"/>
    </source>
</evidence>
<accession>A0A396HR89</accession>
<evidence type="ECO:0000256" key="3">
    <source>
        <dbReference type="ARBA" id="ARBA00022896"/>
    </source>
</evidence>
<dbReference type="InterPro" id="IPR050295">
    <property type="entry name" value="Plant_2OG-oxidoreductases"/>
</dbReference>
<evidence type="ECO:0000256" key="6">
    <source>
        <dbReference type="RuleBase" id="RU003682"/>
    </source>
</evidence>
<dbReference type="GO" id="GO:0031418">
    <property type="term" value="F:L-ascorbic acid binding"/>
    <property type="evidence" value="ECO:0007669"/>
    <property type="project" value="UniProtKB-KW"/>
</dbReference>
<keyword evidence="8" id="KW-0808">Transferase</keyword>
<dbReference type="InterPro" id="IPR005123">
    <property type="entry name" value="Oxoglu/Fe-dep_dioxygenase_dom"/>
</dbReference>
<dbReference type="EC" id="1.14.11.32" evidence="8"/>
<dbReference type="Pfam" id="PF03171">
    <property type="entry name" value="2OG-FeII_Oxy"/>
    <property type="match status" value="1"/>
</dbReference>
<dbReference type="InterPro" id="IPR027443">
    <property type="entry name" value="IPNS-like_sf"/>
</dbReference>
<feature type="domain" description="Fe2OG dioxygenase" evidence="7">
    <location>
        <begin position="201"/>
        <end position="302"/>
    </location>
</feature>
<evidence type="ECO:0000313" key="8">
    <source>
        <dbReference type="EMBL" id="RHN55876.1"/>
    </source>
</evidence>
<name>A0A396HR89_MEDTR</name>
<dbReference type="Gramene" id="rna31155">
    <property type="protein sequence ID" value="RHN55876.1"/>
    <property type="gene ID" value="gene31155"/>
</dbReference>
<proteinExistence type="inferred from homology"/>
<dbReference type="PANTHER" id="PTHR47991">
    <property type="entry name" value="OXOGLUTARATE/IRON-DEPENDENT DIOXYGENASE"/>
    <property type="match status" value="1"/>
</dbReference>
<dbReference type="Pfam" id="PF14226">
    <property type="entry name" value="DIOX_N"/>
    <property type="match status" value="1"/>
</dbReference>
<evidence type="ECO:0000259" key="7">
    <source>
        <dbReference type="PROSITE" id="PS51471"/>
    </source>
</evidence>
<keyword evidence="5 6" id="KW-0408">Iron</keyword>
<dbReference type="Gene3D" id="2.60.120.330">
    <property type="entry name" value="B-lactam Antibiotic, Isopenicillin N Synthase, Chain"/>
    <property type="match status" value="1"/>
</dbReference>
<dbReference type="GO" id="GO:0032259">
    <property type="term" value="P:methylation"/>
    <property type="evidence" value="ECO:0007669"/>
    <property type="project" value="UniProtKB-KW"/>
</dbReference>
<gene>
    <name evidence="8" type="ORF">MtrunA17_Chr5g0423211</name>
</gene>
<dbReference type="GO" id="GO:0046872">
    <property type="term" value="F:metal ion binding"/>
    <property type="evidence" value="ECO:0007669"/>
    <property type="project" value="UniProtKB-KW"/>
</dbReference>
<keyword evidence="8" id="KW-0489">Methyltransferase</keyword>
<dbReference type="GO" id="GO:0008168">
    <property type="term" value="F:methyltransferase activity"/>
    <property type="evidence" value="ECO:0007669"/>
    <property type="project" value="UniProtKB-KW"/>
</dbReference>
<dbReference type="GO" id="GO:0102805">
    <property type="term" value="F:codeine O-demethylase activity"/>
    <property type="evidence" value="ECO:0007669"/>
    <property type="project" value="UniProtKB-EC"/>
</dbReference>
<evidence type="ECO:0000256" key="4">
    <source>
        <dbReference type="ARBA" id="ARBA00023002"/>
    </source>
</evidence>
<dbReference type="PROSITE" id="PS51471">
    <property type="entry name" value="FE2OG_OXY"/>
    <property type="match status" value="1"/>
</dbReference>
<evidence type="ECO:0000256" key="1">
    <source>
        <dbReference type="ARBA" id="ARBA00008056"/>
    </source>
</evidence>
<dbReference type="EMBL" id="PSQE01000005">
    <property type="protein sequence ID" value="RHN55876.1"/>
    <property type="molecule type" value="Genomic_DNA"/>
</dbReference>
<comment type="similarity">
    <text evidence="1 6">Belongs to the iron/ascorbate-dependent oxidoreductase family.</text>
</comment>
<evidence type="ECO:0000256" key="2">
    <source>
        <dbReference type="ARBA" id="ARBA00022723"/>
    </source>
</evidence>